<dbReference type="EMBL" id="PDJQ01000001">
    <property type="protein sequence ID" value="PFG73098.1"/>
    <property type="molecule type" value="Genomic_DNA"/>
</dbReference>
<reference evidence="2 3" key="1">
    <citation type="submission" date="2017-09" db="EMBL/GenBank/DDBJ databases">
        <title>Sequencing the genomes of two abundant thermophiles in Great Basin hot springs: Thermocrinis jamiesonii and novel Chloroflexi Thermoflexus hugenholtzii.</title>
        <authorList>
            <person name="Hedlund B."/>
        </authorList>
    </citation>
    <scope>NUCLEOTIDE SEQUENCE [LARGE SCALE GENOMIC DNA]</scope>
    <source>
        <strain evidence="2 3">G233</strain>
    </source>
</reference>
<gene>
    <name evidence="2" type="ORF">A9A59_0292</name>
</gene>
<comment type="caution">
    <text evidence="2">The sequence shown here is derived from an EMBL/GenBank/DDBJ whole genome shotgun (WGS) entry which is preliminary data.</text>
</comment>
<evidence type="ECO:0000259" key="1">
    <source>
        <dbReference type="Pfam" id="PF22743"/>
    </source>
</evidence>
<accession>A0A2A9HBG6</accession>
<evidence type="ECO:0000313" key="3">
    <source>
        <dbReference type="Proteomes" id="UP000223071"/>
    </source>
</evidence>
<dbReference type="AlphaFoldDB" id="A0A2A9HBG6"/>
<name>A0A2A9HBG6_TEPT2</name>
<protein>
    <recommendedName>
        <fullName evidence="1">PspA-associated domain-containing protein</fullName>
    </recommendedName>
</protein>
<dbReference type="Pfam" id="PF22743">
    <property type="entry name" value="PspAA"/>
    <property type="match status" value="1"/>
</dbReference>
<evidence type="ECO:0000313" key="2">
    <source>
        <dbReference type="EMBL" id="PFG73098.1"/>
    </source>
</evidence>
<organism evidence="2 3">
    <name type="scientific">Tepidiforma thermophila (strain KCTC 52669 / CGMCC 1.13589 / G233)</name>
    <dbReference type="NCBI Taxonomy" id="2761530"/>
    <lineage>
        <taxon>Bacteria</taxon>
        <taxon>Bacillati</taxon>
        <taxon>Chloroflexota</taxon>
        <taxon>Tepidiformia</taxon>
        <taxon>Tepidiformales</taxon>
        <taxon>Tepidiformaceae</taxon>
        <taxon>Tepidiforma</taxon>
    </lineage>
</organism>
<dbReference type="Proteomes" id="UP000223071">
    <property type="component" value="Unassembled WGS sequence"/>
</dbReference>
<proteinExistence type="predicted"/>
<keyword evidence="3" id="KW-1185">Reference proteome</keyword>
<dbReference type="InterPro" id="IPR054437">
    <property type="entry name" value="PspA-assoc_dom"/>
</dbReference>
<sequence length="102" mass="11371">MIVRLMGRGQWRLDDALIDELNRIDAALDDDINRGDATEFREHLAAMHRLIEERGEPLPADEIVPSDAFVPPVDCSLEELRKLMDPDGLIPGGPAREAVDGR</sequence>
<feature type="domain" description="PspA-associated" evidence="1">
    <location>
        <begin position="1"/>
        <end position="92"/>
    </location>
</feature>